<reference evidence="1" key="1">
    <citation type="submission" date="2022-11" db="EMBL/GenBank/DDBJ databases">
        <authorList>
            <person name="Scott C."/>
            <person name="Bruce N."/>
        </authorList>
    </citation>
    <scope>NUCLEOTIDE SEQUENCE</scope>
</reference>
<gene>
    <name evidence="1" type="ORF">PPNO1_LOCUS4196</name>
</gene>
<sequence>MNLERLFGGCRRMVHGPALSPPCLRIPKKSNLRQSKCYHMEIFAEEKKGALVSRKWVKRKAPNQAVLQVSDLTVLVRAMKYIDIAICTSVKAETHQHPRGTEH</sequence>
<comment type="caution">
    <text evidence="1">The sequence shown here is derived from an EMBL/GenBank/DDBJ whole genome shotgun (WGS) entry which is preliminary data.</text>
</comment>
<dbReference type="Proteomes" id="UP000838763">
    <property type="component" value="Unassembled WGS sequence"/>
</dbReference>
<dbReference type="EMBL" id="CALLCH030000011">
    <property type="protein sequence ID" value="CAI4214462.1"/>
    <property type="molecule type" value="Genomic_DNA"/>
</dbReference>
<name>A0A9P1H337_9PEZI</name>
<accession>A0A9P1H337</accession>
<proteinExistence type="predicted"/>
<keyword evidence="2" id="KW-1185">Reference proteome</keyword>
<dbReference type="AlphaFoldDB" id="A0A9P1H337"/>
<protein>
    <submittedName>
        <fullName evidence="1">Uncharacterized protein</fullName>
    </submittedName>
</protein>
<organism evidence="1 2">
    <name type="scientific">Parascedosporium putredinis</name>
    <dbReference type="NCBI Taxonomy" id="1442378"/>
    <lineage>
        <taxon>Eukaryota</taxon>
        <taxon>Fungi</taxon>
        <taxon>Dikarya</taxon>
        <taxon>Ascomycota</taxon>
        <taxon>Pezizomycotina</taxon>
        <taxon>Sordariomycetes</taxon>
        <taxon>Hypocreomycetidae</taxon>
        <taxon>Microascales</taxon>
        <taxon>Microascaceae</taxon>
        <taxon>Parascedosporium</taxon>
    </lineage>
</organism>
<evidence type="ECO:0000313" key="2">
    <source>
        <dbReference type="Proteomes" id="UP000838763"/>
    </source>
</evidence>
<evidence type="ECO:0000313" key="1">
    <source>
        <dbReference type="EMBL" id="CAI4214462.1"/>
    </source>
</evidence>